<protein>
    <submittedName>
        <fullName evidence="1">Uncharacterized protein</fullName>
    </submittedName>
</protein>
<reference evidence="1" key="1">
    <citation type="journal article" date="2015" name="Nature">
        <title>Complex archaea that bridge the gap between prokaryotes and eukaryotes.</title>
        <authorList>
            <person name="Spang A."/>
            <person name="Saw J.H."/>
            <person name="Jorgensen S.L."/>
            <person name="Zaremba-Niedzwiedzka K."/>
            <person name="Martijn J."/>
            <person name="Lind A.E."/>
            <person name="van Eijk R."/>
            <person name="Schleper C."/>
            <person name="Guy L."/>
            <person name="Ettema T.J."/>
        </authorList>
    </citation>
    <scope>NUCLEOTIDE SEQUENCE</scope>
</reference>
<dbReference type="EMBL" id="LAZR01060362">
    <property type="protein sequence ID" value="KKK65836.1"/>
    <property type="molecule type" value="Genomic_DNA"/>
</dbReference>
<organism evidence="1">
    <name type="scientific">marine sediment metagenome</name>
    <dbReference type="NCBI Taxonomy" id="412755"/>
    <lineage>
        <taxon>unclassified sequences</taxon>
        <taxon>metagenomes</taxon>
        <taxon>ecological metagenomes</taxon>
    </lineage>
</organism>
<proteinExistence type="predicted"/>
<dbReference type="AlphaFoldDB" id="A0A0F9A0V9"/>
<name>A0A0F9A0V9_9ZZZZ</name>
<comment type="caution">
    <text evidence="1">The sequence shown here is derived from an EMBL/GenBank/DDBJ whole genome shotgun (WGS) entry which is preliminary data.</text>
</comment>
<evidence type="ECO:0000313" key="1">
    <source>
        <dbReference type="EMBL" id="KKK65836.1"/>
    </source>
</evidence>
<gene>
    <name evidence="1" type="ORF">LCGC14_2970150</name>
</gene>
<sequence length="101" mass="11786">MNSVLFFGGFSMLDKMFTDSPYVYLMYVRRGKPENHYSDSFFEFVSVLSPADLLHYLNRQYDKIVYGVTITEKVGKVLILHTTTKRKYAIVRISIRELAGF</sequence>
<accession>A0A0F9A0V9</accession>